<name>A0A072VBE6_MEDTR</name>
<proteinExistence type="predicted"/>
<dbReference type="EnsemblPlants" id="KEH39122">
    <property type="protein sequence ID" value="KEH39122"/>
    <property type="gene ID" value="MTR_2g090320"/>
</dbReference>
<reference evidence="2" key="3">
    <citation type="submission" date="2015-04" db="UniProtKB">
        <authorList>
            <consortium name="EnsemblPlants"/>
        </authorList>
    </citation>
    <scope>IDENTIFICATION</scope>
    <source>
        <strain evidence="2">cv. Jemalong A17</strain>
    </source>
</reference>
<reference evidence="1 3" key="1">
    <citation type="journal article" date="2011" name="Nature">
        <title>The Medicago genome provides insight into the evolution of rhizobial symbioses.</title>
        <authorList>
            <person name="Young N.D."/>
            <person name="Debelle F."/>
            <person name="Oldroyd G.E."/>
            <person name="Geurts R."/>
            <person name="Cannon S.B."/>
            <person name="Udvardi M.K."/>
            <person name="Benedito V.A."/>
            <person name="Mayer K.F."/>
            <person name="Gouzy J."/>
            <person name="Schoof H."/>
            <person name="Van de Peer Y."/>
            <person name="Proost S."/>
            <person name="Cook D.R."/>
            <person name="Meyers B.C."/>
            <person name="Spannagl M."/>
            <person name="Cheung F."/>
            <person name="De Mita S."/>
            <person name="Krishnakumar V."/>
            <person name="Gundlach H."/>
            <person name="Zhou S."/>
            <person name="Mudge J."/>
            <person name="Bharti A.K."/>
            <person name="Murray J.D."/>
            <person name="Naoumkina M.A."/>
            <person name="Rosen B."/>
            <person name="Silverstein K.A."/>
            <person name="Tang H."/>
            <person name="Rombauts S."/>
            <person name="Zhao P.X."/>
            <person name="Zhou P."/>
            <person name="Barbe V."/>
            <person name="Bardou P."/>
            <person name="Bechner M."/>
            <person name="Bellec A."/>
            <person name="Berger A."/>
            <person name="Berges H."/>
            <person name="Bidwell S."/>
            <person name="Bisseling T."/>
            <person name="Choisne N."/>
            <person name="Couloux A."/>
            <person name="Denny R."/>
            <person name="Deshpande S."/>
            <person name="Dai X."/>
            <person name="Doyle J.J."/>
            <person name="Dudez A.M."/>
            <person name="Farmer A.D."/>
            <person name="Fouteau S."/>
            <person name="Franken C."/>
            <person name="Gibelin C."/>
            <person name="Gish J."/>
            <person name="Goldstein S."/>
            <person name="Gonzalez A.J."/>
            <person name="Green P.J."/>
            <person name="Hallab A."/>
            <person name="Hartog M."/>
            <person name="Hua A."/>
            <person name="Humphray S.J."/>
            <person name="Jeong D.H."/>
            <person name="Jing Y."/>
            <person name="Jocker A."/>
            <person name="Kenton S.M."/>
            <person name="Kim D.J."/>
            <person name="Klee K."/>
            <person name="Lai H."/>
            <person name="Lang C."/>
            <person name="Lin S."/>
            <person name="Macmil S.L."/>
            <person name="Magdelenat G."/>
            <person name="Matthews L."/>
            <person name="McCorrison J."/>
            <person name="Monaghan E.L."/>
            <person name="Mun J.H."/>
            <person name="Najar F.Z."/>
            <person name="Nicholson C."/>
            <person name="Noirot C."/>
            <person name="O'Bleness M."/>
            <person name="Paule C.R."/>
            <person name="Poulain J."/>
            <person name="Prion F."/>
            <person name="Qin B."/>
            <person name="Qu C."/>
            <person name="Retzel E.F."/>
            <person name="Riddle C."/>
            <person name="Sallet E."/>
            <person name="Samain S."/>
            <person name="Samson N."/>
            <person name="Sanders I."/>
            <person name="Saurat O."/>
            <person name="Scarpelli C."/>
            <person name="Schiex T."/>
            <person name="Segurens B."/>
            <person name="Severin A.J."/>
            <person name="Sherrier D.J."/>
            <person name="Shi R."/>
            <person name="Sims S."/>
            <person name="Singer S.R."/>
            <person name="Sinharoy S."/>
            <person name="Sterck L."/>
            <person name="Viollet A."/>
            <person name="Wang B.B."/>
            <person name="Wang K."/>
            <person name="Wang M."/>
            <person name="Wang X."/>
            <person name="Warfsmann J."/>
            <person name="Weissenbach J."/>
            <person name="White D.D."/>
            <person name="White J.D."/>
            <person name="Wiley G.B."/>
            <person name="Wincker P."/>
            <person name="Xing Y."/>
            <person name="Yang L."/>
            <person name="Yao Z."/>
            <person name="Ying F."/>
            <person name="Zhai J."/>
            <person name="Zhou L."/>
            <person name="Zuber A."/>
            <person name="Denarie J."/>
            <person name="Dixon R.A."/>
            <person name="May G.D."/>
            <person name="Schwartz D.C."/>
            <person name="Rogers J."/>
            <person name="Quetier F."/>
            <person name="Town C.D."/>
            <person name="Roe B.A."/>
        </authorList>
    </citation>
    <scope>NUCLEOTIDE SEQUENCE [LARGE SCALE GENOMIC DNA]</scope>
    <source>
        <strain evidence="1">A17</strain>
        <strain evidence="2 3">cv. Jemalong A17</strain>
    </source>
</reference>
<organism evidence="1 3">
    <name type="scientific">Medicago truncatula</name>
    <name type="common">Barrel medic</name>
    <name type="synonym">Medicago tribuloides</name>
    <dbReference type="NCBI Taxonomy" id="3880"/>
    <lineage>
        <taxon>Eukaryota</taxon>
        <taxon>Viridiplantae</taxon>
        <taxon>Streptophyta</taxon>
        <taxon>Embryophyta</taxon>
        <taxon>Tracheophyta</taxon>
        <taxon>Spermatophyta</taxon>
        <taxon>Magnoliopsida</taxon>
        <taxon>eudicotyledons</taxon>
        <taxon>Gunneridae</taxon>
        <taxon>Pentapetalae</taxon>
        <taxon>rosids</taxon>
        <taxon>fabids</taxon>
        <taxon>Fabales</taxon>
        <taxon>Fabaceae</taxon>
        <taxon>Papilionoideae</taxon>
        <taxon>50 kb inversion clade</taxon>
        <taxon>NPAAA clade</taxon>
        <taxon>Hologalegina</taxon>
        <taxon>IRL clade</taxon>
        <taxon>Trifolieae</taxon>
        <taxon>Medicago</taxon>
    </lineage>
</organism>
<keyword evidence="3" id="KW-1185">Reference proteome</keyword>
<evidence type="ECO:0000313" key="1">
    <source>
        <dbReference type="EMBL" id="KEH39122.1"/>
    </source>
</evidence>
<evidence type="ECO:0000313" key="2">
    <source>
        <dbReference type="EnsemblPlants" id="KEH39122"/>
    </source>
</evidence>
<dbReference type="EMBL" id="CM001218">
    <property type="protein sequence ID" value="KEH39122.1"/>
    <property type="molecule type" value="Genomic_DNA"/>
</dbReference>
<reference evidence="1 3" key="2">
    <citation type="journal article" date="2014" name="BMC Genomics">
        <title>An improved genome release (version Mt4.0) for the model legume Medicago truncatula.</title>
        <authorList>
            <person name="Tang H."/>
            <person name="Krishnakumar V."/>
            <person name="Bidwell S."/>
            <person name="Rosen B."/>
            <person name="Chan A."/>
            <person name="Zhou S."/>
            <person name="Gentzbittel L."/>
            <person name="Childs K.L."/>
            <person name="Yandell M."/>
            <person name="Gundlach H."/>
            <person name="Mayer K.F."/>
            <person name="Schwartz D.C."/>
            <person name="Town C.D."/>
        </authorList>
    </citation>
    <scope>GENOME REANNOTATION</scope>
    <source>
        <strain evidence="1">A17</strain>
        <strain evidence="2 3">cv. Jemalong A17</strain>
    </source>
</reference>
<gene>
    <name evidence="1" type="ordered locus">MTR_2g090320</name>
</gene>
<accession>A0A072VBE6</accession>
<dbReference type="Proteomes" id="UP000002051">
    <property type="component" value="Chromosome 2"/>
</dbReference>
<dbReference type="HOGENOM" id="CLU_1789767_0_0_1"/>
<dbReference type="AlphaFoldDB" id="A0A072VBE6"/>
<sequence length="145" mass="15908">MSRASENDDGNEGVDRFPCGNSNAADQPVQFASELPAECSQETFTARGTSPTLTKIFLRNFVQYPKAISACAAGFGGIIRNHEDQFMLDFSGSVVQRNMKVHISHIYGEGNSCLDWFDLTNYRNPPMDLGPLLIADASGARFVRP</sequence>
<protein>
    <submittedName>
        <fullName evidence="1 2">Uncharacterized protein</fullName>
    </submittedName>
</protein>
<evidence type="ECO:0000313" key="3">
    <source>
        <dbReference type="Proteomes" id="UP000002051"/>
    </source>
</evidence>